<dbReference type="EMBL" id="BPLR01018049">
    <property type="protein sequence ID" value="GIY96457.1"/>
    <property type="molecule type" value="Genomic_DNA"/>
</dbReference>
<feature type="region of interest" description="Disordered" evidence="1">
    <location>
        <begin position="1"/>
        <end position="26"/>
    </location>
</feature>
<dbReference type="AlphaFoldDB" id="A0AAV4XMV3"/>
<sequence length="112" mass="13318">MDLARQTSVKNSQFRPSVVNRTQVGRPRQPRTIEFMHCIDRSRLSDFHLPFTGNRIQKSGVICLELYLRQWPSQISSDIGQEYVLKGISNQNCFQCFKLYRNEIGWYEKLRY</sequence>
<name>A0AAV4XMV3_CAEEX</name>
<evidence type="ECO:0000256" key="1">
    <source>
        <dbReference type="SAM" id="MobiDB-lite"/>
    </source>
</evidence>
<comment type="caution">
    <text evidence="2">The sequence shown here is derived from an EMBL/GenBank/DDBJ whole genome shotgun (WGS) entry which is preliminary data.</text>
</comment>
<proteinExistence type="predicted"/>
<gene>
    <name evidence="2" type="ORF">CEXT_52251</name>
</gene>
<protein>
    <submittedName>
        <fullName evidence="2">Uncharacterized protein</fullName>
    </submittedName>
</protein>
<evidence type="ECO:0000313" key="3">
    <source>
        <dbReference type="Proteomes" id="UP001054945"/>
    </source>
</evidence>
<reference evidence="2 3" key="1">
    <citation type="submission" date="2021-06" db="EMBL/GenBank/DDBJ databases">
        <title>Caerostris extrusa draft genome.</title>
        <authorList>
            <person name="Kono N."/>
            <person name="Arakawa K."/>
        </authorList>
    </citation>
    <scope>NUCLEOTIDE SEQUENCE [LARGE SCALE GENOMIC DNA]</scope>
</reference>
<keyword evidence="3" id="KW-1185">Reference proteome</keyword>
<accession>A0AAV4XMV3</accession>
<dbReference type="Proteomes" id="UP001054945">
    <property type="component" value="Unassembled WGS sequence"/>
</dbReference>
<evidence type="ECO:0000313" key="2">
    <source>
        <dbReference type="EMBL" id="GIY96457.1"/>
    </source>
</evidence>
<feature type="compositionally biased region" description="Polar residues" evidence="1">
    <location>
        <begin position="1"/>
        <end position="23"/>
    </location>
</feature>
<organism evidence="2 3">
    <name type="scientific">Caerostris extrusa</name>
    <name type="common">Bark spider</name>
    <name type="synonym">Caerostris bankana</name>
    <dbReference type="NCBI Taxonomy" id="172846"/>
    <lineage>
        <taxon>Eukaryota</taxon>
        <taxon>Metazoa</taxon>
        <taxon>Ecdysozoa</taxon>
        <taxon>Arthropoda</taxon>
        <taxon>Chelicerata</taxon>
        <taxon>Arachnida</taxon>
        <taxon>Araneae</taxon>
        <taxon>Araneomorphae</taxon>
        <taxon>Entelegynae</taxon>
        <taxon>Araneoidea</taxon>
        <taxon>Araneidae</taxon>
        <taxon>Caerostris</taxon>
    </lineage>
</organism>